<dbReference type="EMBL" id="PDNA01000139">
    <property type="protein sequence ID" value="PGH10970.1"/>
    <property type="molecule type" value="Genomic_DNA"/>
</dbReference>
<proteinExistence type="predicted"/>
<reference evidence="1 2" key="1">
    <citation type="submission" date="2017-10" db="EMBL/GenBank/DDBJ databases">
        <title>Comparative genomics in systemic dimorphic fungi from Ajellomycetaceae.</title>
        <authorList>
            <person name="Munoz J.F."/>
            <person name="Mcewen J.G."/>
            <person name="Clay O.K."/>
            <person name="Cuomo C.A."/>
        </authorList>
    </citation>
    <scope>NUCLEOTIDE SEQUENCE [LARGE SCALE GENOMIC DNA]</scope>
    <source>
        <strain evidence="1 2">UAMH7299</strain>
    </source>
</reference>
<name>A0A2B7XPV0_POLH7</name>
<comment type="caution">
    <text evidence="1">The sequence shown here is derived from an EMBL/GenBank/DDBJ whole genome shotgun (WGS) entry which is preliminary data.</text>
</comment>
<dbReference type="AlphaFoldDB" id="A0A2B7XPV0"/>
<protein>
    <submittedName>
        <fullName evidence="1">Uncharacterized protein</fullName>
    </submittedName>
</protein>
<gene>
    <name evidence="1" type="ORF">AJ80_07327</name>
</gene>
<dbReference type="Proteomes" id="UP000224634">
    <property type="component" value="Unassembled WGS sequence"/>
</dbReference>
<evidence type="ECO:0000313" key="1">
    <source>
        <dbReference type="EMBL" id="PGH10970.1"/>
    </source>
</evidence>
<accession>A0A2B7XPV0</accession>
<organism evidence="1 2">
    <name type="scientific">Polytolypa hystricis (strain UAMH7299)</name>
    <dbReference type="NCBI Taxonomy" id="1447883"/>
    <lineage>
        <taxon>Eukaryota</taxon>
        <taxon>Fungi</taxon>
        <taxon>Dikarya</taxon>
        <taxon>Ascomycota</taxon>
        <taxon>Pezizomycotina</taxon>
        <taxon>Eurotiomycetes</taxon>
        <taxon>Eurotiomycetidae</taxon>
        <taxon>Onygenales</taxon>
        <taxon>Onygenales incertae sedis</taxon>
        <taxon>Polytolypa</taxon>
    </lineage>
</organism>
<evidence type="ECO:0000313" key="2">
    <source>
        <dbReference type="Proteomes" id="UP000224634"/>
    </source>
</evidence>
<keyword evidence="2" id="KW-1185">Reference proteome</keyword>
<sequence length="157" mass="17180">MTFLHSAIKVSQSRTSISNLPFCSVRNTIPDAGDGMSWFLFALTVGRGKGELRFRQPSLCKMSKLPWDLGEPNLPHQNKGANMATKKYRFDLGAVFAANIAEYAEPRTTTTAEHLVPLSRSFPLQPPVIAMSGTKVTEGATEGTKAKAWLLIGSKLR</sequence>